<dbReference type="InterPro" id="IPR018044">
    <property type="entry name" value="Peptidase_S11"/>
</dbReference>
<keyword evidence="7 16" id="KW-0732">Signal</keyword>
<dbReference type="GO" id="GO:0071555">
    <property type="term" value="P:cell wall organization"/>
    <property type="evidence" value="ECO:0007669"/>
    <property type="project" value="UniProtKB-KW"/>
</dbReference>
<dbReference type="PRINTS" id="PR00725">
    <property type="entry name" value="DADACBPTASE1"/>
</dbReference>
<keyword evidence="11" id="KW-0961">Cell wall biogenesis/degradation</keyword>
<evidence type="ECO:0000256" key="2">
    <source>
        <dbReference type="ARBA" id="ARBA00004752"/>
    </source>
</evidence>
<evidence type="ECO:0000256" key="16">
    <source>
        <dbReference type="SAM" id="SignalP"/>
    </source>
</evidence>
<dbReference type="InterPro" id="IPR012907">
    <property type="entry name" value="Peptidase_S11_C"/>
</dbReference>
<evidence type="ECO:0000256" key="7">
    <source>
        <dbReference type="ARBA" id="ARBA00022729"/>
    </source>
</evidence>
<evidence type="ECO:0000256" key="9">
    <source>
        <dbReference type="ARBA" id="ARBA00022960"/>
    </source>
</evidence>
<dbReference type="GO" id="GO:0006508">
    <property type="term" value="P:proteolysis"/>
    <property type="evidence" value="ECO:0007669"/>
    <property type="project" value="UniProtKB-KW"/>
</dbReference>
<evidence type="ECO:0000256" key="11">
    <source>
        <dbReference type="ARBA" id="ARBA00023316"/>
    </source>
</evidence>
<evidence type="ECO:0000259" key="17">
    <source>
        <dbReference type="SMART" id="SM00936"/>
    </source>
</evidence>
<dbReference type="OrthoDB" id="9791132at2"/>
<evidence type="ECO:0000313" key="18">
    <source>
        <dbReference type="EMBL" id="TCS81924.1"/>
    </source>
</evidence>
<keyword evidence="19" id="KW-1185">Reference proteome</keyword>
<keyword evidence="10" id="KW-0573">Peptidoglycan synthesis</keyword>
<dbReference type="EMBL" id="SMAA01000001">
    <property type="protein sequence ID" value="TCS81924.1"/>
    <property type="molecule type" value="Genomic_DNA"/>
</dbReference>
<evidence type="ECO:0000256" key="5">
    <source>
        <dbReference type="ARBA" id="ARBA00022645"/>
    </source>
</evidence>
<evidence type="ECO:0000256" key="4">
    <source>
        <dbReference type="ARBA" id="ARBA00012448"/>
    </source>
</evidence>
<protein>
    <recommendedName>
        <fullName evidence="4">serine-type D-Ala-D-Ala carboxypeptidase</fullName>
        <ecNumber evidence="4">3.4.16.4</ecNumber>
    </recommendedName>
</protein>
<comment type="caution">
    <text evidence="18">The sequence shown here is derived from an EMBL/GenBank/DDBJ whole genome shotgun (WGS) entry which is preliminary data.</text>
</comment>
<dbReference type="InterPro" id="IPR001967">
    <property type="entry name" value="Peptidase_S11_N"/>
</dbReference>
<dbReference type="Gene3D" id="3.40.710.10">
    <property type="entry name" value="DD-peptidase/beta-lactamase superfamily"/>
    <property type="match status" value="1"/>
</dbReference>
<dbReference type="EC" id="3.4.16.4" evidence="4"/>
<comment type="pathway">
    <text evidence="2">Cell wall biogenesis; peptidoglycan biosynthesis.</text>
</comment>
<evidence type="ECO:0000256" key="12">
    <source>
        <dbReference type="ARBA" id="ARBA00034000"/>
    </source>
</evidence>
<evidence type="ECO:0000256" key="15">
    <source>
        <dbReference type="RuleBase" id="RU004016"/>
    </source>
</evidence>
<dbReference type="SUPFAM" id="SSF56601">
    <property type="entry name" value="beta-lactamase/transpeptidase-like"/>
    <property type="match status" value="1"/>
</dbReference>
<feature type="signal peptide" evidence="16">
    <location>
        <begin position="1"/>
        <end position="23"/>
    </location>
</feature>
<name>A0A4R3KEZ5_9FIRM</name>
<comment type="similarity">
    <text evidence="3 15">Belongs to the peptidase S11 family.</text>
</comment>
<dbReference type="PANTHER" id="PTHR21581">
    <property type="entry name" value="D-ALANYL-D-ALANINE CARBOXYPEPTIDASE"/>
    <property type="match status" value="1"/>
</dbReference>
<keyword evidence="9" id="KW-0133">Cell shape</keyword>
<dbReference type="Pfam" id="PF07943">
    <property type="entry name" value="PBP5_C"/>
    <property type="match status" value="1"/>
</dbReference>
<evidence type="ECO:0000256" key="13">
    <source>
        <dbReference type="PIRSR" id="PIRSR618044-1"/>
    </source>
</evidence>
<dbReference type="InterPro" id="IPR037167">
    <property type="entry name" value="Peptidase_S11_C_sf"/>
</dbReference>
<evidence type="ECO:0000256" key="8">
    <source>
        <dbReference type="ARBA" id="ARBA00022801"/>
    </source>
</evidence>
<evidence type="ECO:0000256" key="6">
    <source>
        <dbReference type="ARBA" id="ARBA00022670"/>
    </source>
</evidence>
<feature type="chain" id="PRO_5020798950" description="serine-type D-Ala-D-Ala carboxypeptidase" evidence="16">
    <location>
        <begin position="24"/>
        <end position="395"/>
    </location>
</feature>
<sequence length="395" mass="42938">MRFLRYLIFAAVFSIAIFSSASAQDVGPQQFSADAAPQYGLTATSAILIEASTGRVIFEKNADAQGYPASMTKMMTAILSIEMSKPNDIVHISDEAADVDGSSLYLEKGDVMRMDELRQGMMLVSGNDAAVAIADAISSTTPAFVALMNKKAQEIGAVNTHFNNPNGLPDPNHYSTARDMAKIAAYAYKNNDFRKIVAAKEKEIHWITPNKKNVFENTNRLLWNYPYANGIKTGYTDDAGGCLAASATYNGVTLIAVVMHTEDGPDRFTEAQELLAYGFKNIQMQPSHKKSDFIQSIHVHGGKIGKINVTPQTDISYPLINGETGSAYSMKINLPRYLEAPVKSGDQVGSIDILYNNQKVGEIPMLADKSSTRGFSLASLCYTVYDGITSLFATV</sequence>
<dbReference type="Proteomes" id="UP000295188">
    <property type="component" value="Unassembled WGS sequence"/>
</dbReference>
<evidence type="ECO:0000256" key="1">
    <source>
        <dbReference type="ARBA" id="ARBA00003217"/>
    </source>
</evidence>
<comment type="catalytic activity">
    <reaction evidence="12">
        <text>Preferential cleavage: (Ac)2-L-Lys-D-Ala-|-D-Ala. Also transpeptidation of peptidyl-alanyl moieties that are N-acyl substituents of D-alanine.</text>
        <dbReference type="EC" id="3.4.16.4"/>
    </reaction>
</comment>
<accession>A0A4R3KEZ5</accession>
<comment type="function">
    <text evidence="1">Removes C-terminal D-alanyl residues from sugar-peptide cell wall precursors.</text>
</comment>
<reference evidence="18 19" key="1">
    <citation type="submission" date="2019-03" db="EMBL/GenBank/DDBJ databases">
        <title>Genomic Encyclopedia of Type Strains, Phase IV (KMG-IV): sequencing the most valuable type-strain genomes for metagenomic binning, comparative biology and taxonomic classification.</title>
        <authorList>
            <person name="Goeker M."/>
        </authorList>
    </citation>
    <scope>NUCLEOTIDE SEQUENCE [LARGE SCALE GENOMIC DNA]</scope>
    <source>
        <strain evidence="18 19">DSM 20467</strain>
    </source>
</reference>
<proteinExistence type="inferred from homology"/>
<feature type="active site" description="Proton acceptor" evidence="13">
    <location>
        <position position="73"/>
    </location>
</feature>
<dbReference type="SUPFAM" id="SSF69189">
    <property type="entry name" value="Penicillin-binding protein associated domain"/>
    <property type="match status" value="1"/>
</dbReference>
<keyword evidence="6" id="KW-0645">Protease</keyword>
<organism evidence="18 19">
    <name type="scientific">Pectinatus cerevisiiphilus</name>
    <dbReference type="NCBI Taxonomy" id="86956"/>
    <lineage>
        <taxon>Bacteria</taxon>
        <taxon>Bacillati</taxon>
        <taxon>Bacillota</taxon>
        <taxon>Negativicutes</taxon>
        <taxon>Selenomonadales</taxon>
        <taxon>Selenomonadaceae</taxon>
        <taxon>Pectinatus</taxon>
    </lineage>
</organism>
<dbReference type="RefSeq" id="WP_132546908.1">
    <property type="nucleotide sequence ID" value="NZ_SMAA01000001.1"/>
</dbReference>
<dbReference type="GO" id="GO:0009002">
    <property type="term" value="F:serine-type D-Ala-D-Ala carboxypeptidase activity"/>
    <property type="evidence" value="ECO:0007669"/>
    <property type="project" value="UniProtKB-EC"/>
</dbReference>
<keyword evidence="5 18" id="KW-0121">Carboxypeptidase</keyword>
<evidence type="ECO:0000313" key="19">
    <source>
        <dbReference type="Proteomes" id="UP000295188"/>
    </source>
</evidence>
<feature type="binding site" evidence="14">
    <location>
        <position position="232"/>
    </location>
    <ligand>
        <name>substrate</name>
    </ligand>
</feature>
<feature type="domain" description="Peptidase S11 D-Ala-D-Ala carboxypeptidase A C-terminal" evidence="17">
    <location>
        <begin position="282"/>
        <end position="373"/>
    </location>
</feature>
<dbReference type="GO" id="GO:0008360">
    <property type="term" value="P:regulation of cell shape"/>
    <property type="evidence" value="ECO:0007669"/>
    <property type="project" value="UniProtKB-KW"/>
</dbReference>
<dbReference type="UniPathway" id="UPA00219"/>
<feature type="active site" description="Acyl-ester intermediate" evidence="13">
    <location>
        <position position="70"/>
    </location>
</feature>
<dbReference type="InterPro" id="IPR015956">
    <property type="entry name" value="Peniciliin-bd_prot_C_sf"/>
</dbReference>
<dbReference type="InterPro" id="IPR012338">
    <property type="entry name" value="Beta-lactam/transpept-like"/>
</dbReference>
<dbReference type="AlphaFoldDB" id="A0A4R3KEZ5"/>
<dbReference type="PANTHER" id="PTHR21581:SF6">
    <property type="entry name" value="TRAFFICKING PROTEIN PARTICLE COMPLEX SUBUNIT 12"/>
    <property type="match status" value="1"/>
</dbReference>
<feature type="active site" evidence="13">
    <location>
        <position position="125"/>
    </location>
</feature>
<gene>
    <name evidence="18" type="ORF">EDC37_10195</name>
</gene>
<dbReference type="SMART" id="SM00936">
    <property type="entry name" value="PBP5_C"/>
    <property type="match status" value="1"/>
</dbReference>
<evidence type="ECO:0000256" key="3">
    <source>
        <dbReference type="ARBA" id="ARBA00007164"/>
    </source>
</evidence>
<keyword evidence="8" id="KW-0378">Hydrolase</keyword>
<dbReference type="Gene3D" id="2.60.410.10">
    <property type="entry name" value="D-Ala-D-Ala carboxypeptidase, C-terminal domain"/>
    <property type="match status" value="1"/>
</dbReference>
<evidence type="ECO:0000256" key="10">
    <source>
        <dbReference type="ARBA" id="ARBA00022984"/>
    </source>
</evidence>
<evidence type="ECO:0000256" key="14">
    <source>
        <dbReference type="PIRSR" id="PIRSR618044-2"/>
    </source>
</evidence>
<dbReference type="Pfam" id="PF00768">
    <property type="entry name" value="Peptidase_S11"/>
    <property type="match status" value="1"/>
</dbReference>
<dbReference type="GO" id="GO:0009252">
    <property type="term" value="P:peptidoglycan biosynthetic process"/>
    <property type="evidence" value="ECO:0007669"/>
    <property type="project" value="UniProtKB-UniPathway"/>
</dbReference>